<dbReference type="InterPro" id="IPR016162">
    <property type="entry name" value="Ald_DH_N"/>
</dbReference>
<dbReference type="EMBL" id="FNPC01000005">
    <property type="protein sequence ID" value="SDY44336.1"/>
    <property type="molecule type" value="Genomic_DNA"/>
</dbReference>
<keyword evidence="9" id="KW-1185">Reference proteome</keyword>
<dbReference type="GO" id="GO:0008911">
    <property type="term" value="F:lactaldehyde dehydrogenase (NAD+) activity"/>
    <property type="evidence" value="ECO:0007669"/>
    <property type="project" value="TreeGrafter"/>
</dbReference>
<evidence type="ECO:0000313" key="9">
    <source>
        <dbReference type="Proteomes" id="UP000199079"/>
    </source>
</evidence>
<dbReference type="SUPFAM" id="SSF53720">
    <property type="entry name" value="ALDH-like"/>
    <property type="match status" value="1"/>
</dbReference>
<protein>
    <submittedName>
        <fullName evidence="8">Lactaldehyde dehydrogenase</fullName>
    </submittedName>
</protein>
<dbReference type="InterPro" id="IPR015590">
    <property type="entry name" value="Aldehyde_DH_dom"/>
</dbReference>
<dbReference type="AlphaFoldDB" id="A0A1H3JWM8"/>
<dbReference type="InterPro" id="IPR051020">
    <property type="entry name" value="ALDH-related_metabolic_enz"/>
</dbReference>
<evidence type="ECO:0000256" key="5">
    <source>
        <dbReference type="RuleBase" id="RU003345"/>
    </source>
</evidence>
<dbReference type="Pfam" id="PF00171">
    <property type="entry name" value="Aldedh"/>
    <property type="match status" value="1"/>
</dbReference>
<organism evidence="8 9">
    <name type="scientific">Halopenitus persicus</name>
    <dbReference type="NCBI Taxonomy" id="1048396"/>
    <lineage>
        <taxon>Archaea</taxon>
        <taxon>Methanobacteriati</taxon>
        <taxon>Methanobacteriota</taxon>
        <taxon>Stenosarchaea group</taxon>
        <taxon>Halobacteria</taxon>
        <taxon>Halobacteriales</taxon>
        <taxon>Haloferacaceae</taxon>
        <taxon>Halopenitus</taxon>
    </lineage>
</organism>
<feature type="coiled-coil region" evidence="6">
    <location>
        <begin position="70"/>
        <end position="123"/>
    </location>
</feature>
<evidence type="ECO:0000256" key="6">
    <source>
        <dbReference type="SAM" id="Coils"/>
    </source>
</evidence>
<dbReference type="RefSeq" id="WP_092732826.1">
    <property type="nucleotide sequence ID" value="NZ_FNPC01000005.1"/>
</dbReference>
<dbReference type="PROSITE" id="PS00687">
    <property type="entry name" value="ALDEHYDE_DEHYDR_GLU"/>
    <property type="match status" value="1"/>
</dbReference>
<dbReference type="FunFam" id="3.40.605.10:FF:000007">
    <property type="entry name" value="NAD/NADP-dependent betaine aldehyde dehydrogenase"/>
    <property type="match status" value="1"/>
</dbReference>
<dbReference type="OrthoDB" id="6342at2157"/>
<proteinExistence type="inferred from homology"/>
<feature type="active site" evidence="4">
    <location>
        <position position="258"/>
    </location>
</feature>
<evidence type="ECO:0000256" key="4">
    <source>
        <dbReference type="PROSITE-ProRule" id="PRU10007"/>
    </source>
</evidence>
<evidence type="ECO:0000256" key="1">
    <source>
        <dbReference type="ARBA" id="ARBA00009986"/>
    </source>
</evidence>
<dbReference type="InterPro" id="IPR016161">
    <property type="entry name" value="Ald_DH/histidinol_DH"/>
</dbReference>
<gene>
    <name evidence="8" type="ORF">SAMN05216564_105169</name>
</gene>
<comment type="similarity">
    <text evidence="1 5">Belongs to the aldehyde dehydrogenase family.</text>
</comment>
<dbReference type="InterPro" id="IPR016163">
    <property type="entry name" value="Ald_DH_C"/>
</dbReference>
<keyword evidence="3 5" id="KW-0560">Oxidoreductase</keyword>
<reference evidence="9" key="1">
    <citation type="submission" date="2016-10" db="EMBL/GenBank/DDBJ databases">
        <authorList>
            <person name="Varghese N."/>
            <person name="Submissions S."/>
        </authorList>
    </citation>
    <scope>NUCLEOTIDE SEQUENCE [LARGE SCALE GENOMIC DNA]</scope>
    <source>
        <strain evidence="9">DC30,IBRC 10041,KCTC 4046</strain>
    </source>
</reference>
<evidence type="ECO:0000259" key="7">
    <source>
        <dbReference type="Pfam" id="PF00171"/>
    </source>
</evidence>
<dbReference type="PANTHER" id="PTHR42991">
    <property type="entry name" value="ALDEHYDE DEHYDROGENASE"/>
    <property type="match status" value="1"/>
</dbReference>
<evidence type="ECO:0000256" key="3">
    <source>
        <dbReference type="ARBA" id="ARBA00023002"/>
    </source>
</evidence>
<dbReference type="PANTHER" id="PTHR42991:SF1">
    <property type="entry name" value="ALDEHYDE DEHYDROGENASE"/>
    <property type="match status" value="1"/>
</dbReference>
<dbReference type="Gene3D" id="3.40.605.10">
    <property type="entry name" value="Aldehyde Dehydrogenase, Chain A, domain 1"/>
    <property type="match status" value="1"/>
</dbReference>
<feature type="domain" description="Aldehyde dehydrogenase" evidence="7">
    <location>
        <begin position="19"/>
        <end position="483"/>
    </location>
</feature>
<evidence type="ECO:0000313" key="8">
    <source>
        <dbReference type="EMBL" id="SDY44336.1"/>
    </source>
</evidence>
<accession>A0A1H3JWM8</accession>
<dbReference type="InterPro" id="IPR029510">
    <property type="entry name" value="Ald_DH_CS_GLU"/>
</dbReference>
<comment type="subunit">
    <text evidence="2">Homotetramer.</text>
</comment>
<dbReference type="Proteomes" id="UP000199079">
    <property type="component" value="Unassembled WGS sequence"/>
</dbReference>
<name>A0A1H3JWM8_9EURY</name>
<keyword evidence="6" id="KW-0175">Coiled coil</keyword>
<evidence type="ECO:0000256" key="2">
    <source>
        <dbReference type="ARBA" id="ARBA00011881"/>
    </source>
</evidence>
<dbReference type="Gene3D" id="3.40.309.10">
    <property type="entry name" value="Aldehyde Dehydrogenase, Chain A, domain 2"/>
    <property type="match status" value="1"/>
</dbReference>
<sequence>MSLDQSERTDKDMLIDGSWIEGDDRTDVINPYDGTTVGTIPSASREQVTDAIESARDAAERTSLSAYERYELLSIAADRLEERAEEVAEIITSEQGKPITEARTEADRSVQTLRLSAEEAKRQFGEYVPMDPQKGMSRDHCFTQPEPVGVVAGITPFNFPLMLMAHKVGPAVAAGNAFVGKPATATPLSALVLFECLDAAVEEMDAPDGLVNVVTGSGSVVGEEIVDHEAVDSISFTGSTAVGKYLANNSGMTDVTLELGGNDPTILWSDTDVERAAAEIVDGACSNAGQVCNSVERVLVDERVEDEALAALSDAASRLTVGDPVDDETDVSAMVSDEEFNGTVELFEETVAQGATVEYGGRYGGDLGERVFEPTVLGGVTPDMPAASEETFGPLIPVIPVSDFDEALEEANNTEYGLEAGVFTQDIDRAKRAADAIDAGGVNVNTVSGFRTDHMPYGGFKDSGTGKEGIKYAVEHFSRTKLVGFHDGMNG</sequence>